<sequence length="107" mass="12159">MTWHKIWHVDGQIYVVEGDKFEWKLSDEGGSGWIWWWEVRSGLGICMGKKQVVVREGVAVKQRGEGMITTKQMGKGIKDWRKREERGFETGMEGIGDESGEKKGGDG</sequence>
<keyword evidence="3" id="KW-1185">Reference proteome</keyword>
<dbReference type="AlphaFoldDB" id="A0ABD2YG38"/>
<organism evidence="2 3">
    <name type="scientific">Cinchona calisaya</name>
    <dbReference type="NCBI Taxonomy" id="153742"/>
    <lineage>
        <taxon>Eukaryota</taxon>
        <taxon>Viridiplantae</taxon>
        <taxon>Streptophyta</taxon>
        <taxon>Embryophyta</taxon>
        <taxon>Tracheophyta</taxon>
        <taxon>Spermatophyta</taxon>
        <taxon>Magnoliopsida</taxon>
        <taxon>eudicotyledons</taxon>
        <taxon>Gunneridae</taxon>
        <taxon>Pentapetalae</taxon>
        <taxon>asterids</taxon>
        <taxon>lamiids</taxon>
        <taxon>Gentianales</taxon>
        <taxon>Rubiaceae</taxon>
        <taxon>Cinchonoideae</taxon>
        <taxon>Cinchoneae</taxon>
        <taxon>Cinchona</taxon>
    </lineage>
</organism>
<proteinExistence type="predicted"/>
<feature type="region of interest" description="Disordered" evidence="1">
    <location>
        <begin position="88"/>
        <end position="107"/>
    </location>
</feature>
<reference evidence="2 3" key="1">
    <citation type="submission" date="2024-11" db="EMBL/GenBank/DDBJ databases">
        <title>A near-complete genome assembly of Cinchona calisaya.</title>
        <authorList>
            <person name="Lian D.C."/>
            <person name="Zhao X.W."/>
            <person name="Wei L."/>
        </authorList>
    </citation>
    <scope>NUCLEOTIDE SEQUENCE [LARGE SCALE GENOMIC DNA]</scope>
    <source>
        <tissue evidence="2">Nenye</tissue>
    </source>
</reference>
<dbReference type="EMBL" id="JBJUIK010000014">
    <property type="protein sequence ID" value="KAL3504498.1"/>
    <property type="molecule type" value="Genomic_DNA"/>
</dbReference>
<name>A0ABD2YG38_9GENT</name>
<evidence type="ECO:0000313" key="3">
    <source>
        <dbReference type="Proteomes" id="UP001630127"/>
    </source>
</evidence>
<evidence type="ECO:0000313" key="2">
    <source>
        <dbReference type="EMBL" id="KAL3504498.1"/>
    </source>
</evidence>
<dbReference type="Proteomes" id="UP001630127">
    <property type="component" value="Unassembled WGS sequence"/>
</dbReference>
<gene>
    <name evidence="2" type="ORF">ACH5RR_034339</name>
</gene>
<comment type="caution">
    <text evidence="2">The sequence shown here is derived from an EMBL/GenBank/DDBJ whole genome shotgun (WGS) entry which is preliminary data.</text>
</comment>
<accession>A0ABD2YG38</accession>
<evidence type="ECO:0000256" key="1">
    <source>
        <dbReference type="SAM" id="MobiDB-lite"/>
    </source>
</evidence>
<protein>
    <submittedName>
        <fullName evidence="2">Uncharacterized protein</fullName>
    </submittedName>
</protein>